<reference evidence="1" key="1">
    <citation type="submission" date="2020-05" db="EMBL/GenBank/DDBJ databases">
        <authorList>
            <person name="Chiriac C."/>
            <person name="Salcher M."/>
            <person name="Ghai R."/>
            <person name="Kavagutti S V."/>
        </authorList>
    </citation>
    <scope>NUCLEOTIDE SEQUENCE</scope>
</reference>
<name>A0A6J5T0C8_9CAUD</name>
<organism evidence="1">
    <name type="scientific">uncultured Caudovirales phage</name>
    <dbReference type="NCBI Taxonomy" id="2100421"/>
    <lineage>
        <taxon>Viruses</taxon>
        <taxon>Duplodnaviria</taxon>
        <taxon>Heunggongvirae</taxon>
        <taxon>Uroviricota</taxon>
        <taxon>Caudoviricetes</taxon>
        <taxon>Peduoviridae</taxon>
        <taxon>Maltschvirus</taxon>
        <taxon>Maltschvirus maltsch</taxon>
    </lineage>
</organism>
<evidence type="ECO:0000313" key="1">
    <source>
        <dbReference type="EMBL" id="CAB4221135.1"/>
    </source>
</evidence>
<protein>
    <submittedName>
        <fullName evidence="1">Uncharacterized protein</fullName>
    </submittedName>
</protein>
<sequence length="127" mass="14982">MTIVRTQLEWSKALVELKTKKFPEQVGQYSIDYLRIRHWYNPTNDRSMRLTFEGFSEFVALGVQHYSHNLQHNILPKTLVQLEKFLTQPYLIRNESSISTFDDVTSLALTLYNNNLQSYLDHTQNIS</sequence>
<accession>A0A6J5T0C8</accession>
<proteinExistence type="predicted"/>
<dbReference type="EMBL" id="LR797503">
    <property type="protein sequence ID" value="CAB4221135.1"/>
    <property type="molecule type" value="Genomic_DNA"/>
</dbReference>
<gene>
    <name evidence="1" type="ORF">UFOVP1636_153</name>
</gene>